<proteinExistence type="predicted"/>
<dbReference type="AlphaFoldDB" id="A0A5N6KHS7"/>
<protein>
    <submittedName>
        <fullName evidence="1">Uncharacterized protein</fullName>
    </submittedName>
</protein>
<comment type="caution">
    <text evidence="1">The sequence shown here is derived from an EMBL/GenBank/DDBJ whole genome shotgun (WGS) entry which is preliminary data.</text>
</comment>
<evidence type="ECO:0000313" key="2">
    <source>
        <dbReference type="Proteomes" id="UP000326757"/>
    </source>
</evidence>
<keyword evidence="2" id="KW-1185">Reference proteome</keyword>
<gene>
    <name evidence="1" type="ORF">EYC80_004762</name>
</gene>
<accession>A0A5N6KHS7</accession>
<sequence length="138" mass="15277">MATFLICTAVSRIKSTTHQFGKGLRITFVFSDIGGSYCSLLLPTHNFEVEAVKLQSHRCALRLFVSEVITSVGSDYSHQNISWNCIHGATQLGLGRYIVGQIRANTVASKIQSIYTLPSYVIYFITLVPVKILNAHVI</sequence>
<dbReference type="EMBL" id="VIGI01000002">
    <property type="protein sequence ID" value="KAB8303326.1"/>
    <property type="molecule type" value="Genomic_DNA"/>
</dbReference>
<name>A0A5N6KHS7_MONLA</name>
<evidence type="ECO:0000313" key="1">
    <source>
        <dbReference type="EMBL" id="KAB8303326.1"/>
    </source>
</evidence>
<dbReference type="Proteomes" id="UP000326757">
    <property type="component" value="Unassembled WGS sequence"/>
</dbReference>
<reference evidence="1 2" key="1">
    <citation type="submission" date="2019-06" db="EMBL/GenBank/DDBJ databases">
        <title>Genome Sequence of the Brown Rot Fungal Pathogen Monilinia laxa.</title>
        <authorList>
            <person name="De Miccolis Angelini R.M."/>
            <person name="Landi L."/>
            <person name="Abate D."/>
            <person name="Pollastro S."/>
            <person name="Romanazzi G."/>
            <person name="Faretra F."/>
        </authorList>
    </citation>
    <scope>NUCLEOTIDE SEQUENCE [LARGE SCALE GENOMIC DNA]</scope>
    <source>
        <strain evidence="1 2">Mlax316</strain>
    </source>
</reference>
<organism evidence="1 2">
    <name type="scientific">Monilinia laxa</name>
    <name type="common">Brown rot fungus</name>
    <name type="synonym">Sclerotinia laxa</name>
    <dbReference type="NCBI Taxonomy" id="61186"/>
    <lineage>
        <taxon>Eukaryota</taxon>
        <taxon>Fungi</taxon>
        <taxon>Dikarya</taxon>
        <taxon>Ascomycota</taxon>
        <taxon>Pezizomycotina</taxon>
        <taxon>Leotiomycetes</taxon>
        <taxon>Helotiales</taxon>
        <taxon>Sclerotiniaceae</taxon>
        <taxon>Monilinia</taxon>
    </lineage>
</organism>